<sequence>MIRFGPAGIPLSCKGRTLRDGISDIHNVGLSAMELQFIKVNPLVREPLEEEFGRRPRETPRQPHRGGGAPSKGSELSDPRLLSEPLTRRSRETLLTWFLAKEHS</sequence>
<protein>
    <submittedName>
        <fullName evidence="2">Uncharacterized protein</fullName>
    </submittedName>
</protein>
<reference evidence="2" key="2">
    <citation type="journal article" date="2014" name="ISME J.">
        <title>Microbial stratification in low pH oxic and suboxic macroscopic growths along an acid mine drainage.</title>
        <authorList>
            <person name="Mendez-Garcia C."/>
            <person name="Mesa V."/>
            <person name="Sprenger R.R."/>
            <person name="Richter M."/>
            <person name="Diez M.S."/>
            <person name="Solano J."/>
            <person name="Bargiela R."/>
            <person name="Golyshina O.V."/>
            <person name="Manteca A."/>
            <person name="Ramos J.L."/>
            <person name="Gallego J.R."/>
            <person name="Llorente I."/>
            <person name="Martins Dos Santos V.A."/>
            <person name="Jensen O.N."/>
            <person name="Pelaez A.I."/>
            <person name="Sanchez J."/>
            <person name="Ferrer M."/>
        </authorList>
    </citation>
    <scope>NUCLEOTIDE SEQUENCE</scope>
</reference>
<organism evidence="2">
    <name type="scientific">mine drainage metagenome</name>
    <dbReference type="NCBI Taxonomy" id="410659"/>
    <lineage>
        <taxon>unclassified sequences</taxon>
        <taxon>metagenomes</taxon>
        <taxon>ecological metagenomes</taxon>
    </lineage>
</organism>
<proteinExistence type="predicted"/>
<name>T0ZNZ2_9ZZZZ</name>
<reference evidence="2" key="1">
    <citation type="submission" date="2013-08" db="EMBL/GenBank/DDBJ databases">
        <authorList>
            <person name="Mendez C."/>
            <person name="Richter M."/>
            <person name="Ferrer M."/>
            <person name="Sanchez J."/>
        </authorList>
    </citation>
    <scope>NUCLEOTIDE SEQUENCE</scope>
</reference>
<evidence type="ECO:0000313" key="2">
    <source>
        <dbReference type="EMBL" id="EQD31520.1"/>
    </source>
</evidence>
<feature type="region of interest" description="Disordered" evidence="1">
    <location>
        <begin position="48"/>
        <end position="87"/>
    </location>
</feature>
<evidence type="ECO:0000256" key="1">
    <source>
        <dbReference type="SAM" id="MobiDB-lite"/>
    </source>
</evidence>
<feature type="compositionally biased region" description="Basic and acidic residues" evidence="1">
    <location>
        <begin position="51"/>
        <end position="61"/>
    </location>
</feature>
<comment type="caution">
    <text evidence="2">The sequence shown here is derived from an EMBL/GenBank/DDBJ whole genome shotgun (WGS) entry which is preliminary data.</text>
</comment>
<dbReference type="EMBL" id="AUZY01012096">
    <property type="protein sequence ID" value="EQD31520.1"/>
    <property type="molecule type" value="Genomic_DNA"/>
</dbReference>
<accession>T0ZNZ2</accession>
<gene>
    <name evidence="2" type="ORF">B1B_18094</name>
</gene>
<dbReference type="AlphaFoldDB" id="T0ZNZ2"/>
<feature type="non-terminal residue" evidence="2">
    <location>
        <position position="104"/>
    </location>
</feature>